<accession>A0A517Z643</accession>
<evidence type="ECO:0000259" key="1">
    <source>
        <dbReference type="Pfam" id="PF08450"/>
    </source>
</evidence>
<dbReference type="EMBL" id="CP036275">
    <property type="protein sequence ID" value="QDU37947.1"/>
    <property type="molecule type" value="Genomic_DNA"/>
</dbReference>
<dbReference type="Proteomes" id="UP000320496">
    <property type="component" value="Chromosome"/>
</dbReference>
<protein>
    <submittedName>
        <fullName evidence="2">Gluconolactonase</fullName>
        <ecNumber evidence="2">3.1.1.17</ecNumber>
    </submittedName>
</protein>
<dbReference type="Gene3D" id="2.120.10.30">
    <property type="entry name" value="TolB, C-terminal domain"/>
    <property type="match status" value="1"/>
</dbReference>
<dbReference type="Gene3D" id="3.40.50.1820">
    <property type="entry name" value="alpha/beta hydrolase"/>
    <property type="match status" value="1"/>
</dbReference>
<dbReference type="InterPro" id="IPR050583">
    <property type="entry name" value="Mycobacterial_A85_antigen"/>
</dbReference>
<dbReference type="InterPro" id="IPR000801">
    <property type="entry name" value="Esterase-like"/>
</dbReference>
<dbReference type="SUPFAM" id="SSF63829">
    <property type="entry name" value="Calcium-dependent phosphotriesterase"/>
    <property type="match status" value="1"/>
</dbReference>
<keyword evidence="2" id="KW-0378">Hydrolase</keyword>
<proteinExistence type="predicted"/>
<dbReference type="InterPro" id="IPR011042">
    <property type="entry name" value="6-blade_b-propeller_TolB-like"/>
</dbReference>
<dbReference type="EC" id="3.1.1.17" evidence="2"/>
<gene>
    <name evidence="2" type="primary">gnl_2</name>
    <name evidence="2" type="ORF">Mal4_22660</name>
</gene>
<dbReference type="SUPFAM" id="SSF53474">
    <property type="entry name" value="alpha/beta-Hydrolases"/>
    <property type="match status" value="1"/>
</dbReference>
<organism evidence="2 3">
    <name type="scientific">Maioricimonas rarisocia</name>
    <dbReference type="NCBI Taxonomy" id="2528026"/>
    <lineage>
        <taxon>Bacteria</taxon>
        <taxon>Pseudomonadati</taxon>
        <taxon>Planctomycetota</taxon>
        <taxon>Planctomycetia</taxon>
        <taxon>Planctomycetales</taxon>
        <taxon>Planctomycetaceae</taxon>
        <taxon>Maioricimonas</taxon>
    </lineage>
</organism>
<evidence type="ECO:0000313" key="3">
    <source>
        <dbReference type="Proteomes" id="UP000320496"/>
    </source>
</evidence>
<dbReference type="AlphaFoldDB" id="A0A517Z643"/>
<feature type="domain" description="SMP-30/Gluconolactonase/LRE-like region" evidence="1">
    <location>
        <begin position="341"/>
        <end position="571"/>
    </location>
</feature>
<dbReference type="KEGG" id="mri:Mal4_22660"/>
<dbReference type="InterPro" id="IPR029058">
    <property type="entry name" value="AB_hydrolase_fold"/>
</dbReference>
<sequence>MRAESVSLDRAPSLNSPSGNHLPMTRIKTLLALCLLPGVAVSALAEETYPVHPDSVAQEGVPRGKVEGPFKWRSEIYPGTVRDYWVYVPAQYDAAKPACVLAVQDGLNRARGWKLPTVMDNLIHAGDMPVTIGIFISPGVVPAPNEDAQPRFNRSFEYDAMGDRYARFLVDEILPAVSKSYNLSDNPNDRAIAGASSGAICAFTVAWERPDQFRRVLSTIGTYVGLRGGNEYPTLIRKTEPKPIRVFLQDGSSDLDIYGGSWWVANQDMLAALKFAGYDVHHVWGKGGHNGKHSTAIMPDALRWLWRDYPEPITAGHSERRRTDLLIDGQEWELVSEGHRFTEGPAVSPAGDLFFTDVPNGKIHKVSADGTVSTFVEDSPGANGLAFGPDGRLYCCQGKTKRIVRYDAEANEEVVLEDVTTNDLTVLHNGQGYFTDPRNNQLWHFTTAGEKSVVDKGIEFPNGVVPSADQTLLWVADTRGRFVYSYQIQPDGKLLYKQEYGHLHRTDATGQSGADGMVVDTEGRLYVTSRMGLQVLDQLGRVHFIISKPYDGWLSNVTFGGPDFDTLYVTCGDRVYRRKINATGAMPWQPPVTPPKPRL</sequence>
<evidence type="ECO:0000313" key="2">
    <source>
        <dbReference type="EMBL" id="QDU37947.1"/>
    </source>
</evidence>
<reference evidence="2 3" key="1">
    <citation type="submission" date="2019-02" db="EMBL/GenBank/DDBJ databases">
        <title>Deep-cultivation of Planctomycetes and their phenomic and genomic characterization uncovers novel biology.</title>
        <authorList>
            <person name="Wiegand S."/>
            <person name="Jogler M."/>
            <person name="Boedeker C."/>
            <person name="Pinto D."/>
            <person name="Vollmers J."/>
            <person name="Rivas-Marin E."/>
            <person name="Kohn T."/>
            <person name="Peeters S.H."/>
            <person name="Heuer A."/>
            <person name="Rast P."/>
            <person name="Oberbeckmann S."/>
            <person name="Bunk B."/>
            <person name="Jeske O."/>
            <person name="Meyerdierks A."/>
            <person name="Storesund J.E."/>
            <person name="Kallscheuer N."/>
            <person name="Luecker S."/>
            <person name="Lage O.M."/>
            <person name="Pohl T."/>
            <person name="Merkel B.J."/>
            <person name="Hornburger P."/>
            <person name="Mueller R.-W."/>
            <person name="Bruemmer F."/>
            <person name="Labrenz M."/>
            <person name="Spormann A.M."/>
            <person name="Op den Camp H."/>
            <person name="Overmann J."/>
            <person name="Amann R."/>
            <person name="Jetten M.S.M."/>
            <person name="Mascher T."/>
            <person name="Medema M.H."/>
            <person name="Devos D.P."/>
            <person name="Kaster A.-K."/>
            <person name="Ovreas L."/>
            <person name="Rohde M."/>
            <person name="Galperin M.Y."/>
            <person name="Jogler C."/>
        </authorList>
    </citation>
    <scope>NUCLEOTIDE SEQUENCE [LARGE SCALE GENOMIC DNA]</scope>
    <source>
        <strain evidence="2 3">Mal4</strain>
    </source>
</reference>
<name>A0A517Z643_9PLAN</name>
<dbReference type="GO" id="GO:0004341">
    <property type="term" value="F:gluconolactonase activity"/>
    <property type="evidence" value="ECO:0007669"/>
    <property type="project" value="UniProtKB-EC"/>
</dbReference>
<dbReference type="Pfam" id="PF08450">
    <property type="entry name" value="SGL"/>
    <property type="match status" value="1"/>
</dbReference>
<keyword evidence="3" id="KW-1185">Reference proteome</keyword>
<dbReference type="InterPro" id="IPR013658">
    <property type="entry name" value="SGL"/>
</dbReference>
<dbReference type="PANTHER" id="PTHR48098">
    <property type="entry name" value="ENTEROCHELIN ESTERASE-RELATED"/>
    <property type="match status" value="1"/>
</dbReference>
<dbReference type="PANTHER" id="PTHR48098:SF3">
    <property type="entry name" value="IRON(III) ENTEROBACTIN ESTERASE"/>
    <property type="match status" value="1"/>
</dbReference>
<dbReference type="Pfam" id="PF00756">
    <property type="entry name" value="Esterase"/>
    <property type="match status" value="1"/>
</dbReference>